<evidence type="ECO:0008006" key="4">
    <source>
        <dbReference type="Google" id="ProtNLM"/>
    </source>
</evidence>
<feature type="region of interest" description="Disordered" evidence="1">
    <location>
        <begin position="571"/>
        <end position="594"/>
    </location>
</feature>
<organism evidence="2 3">
    <name type="scientific">Batrachochytrium salamandrivorans</name>
    <dbReference type="NCBI Taxonomy" id="1357716"/>
    <lineage>
        <taxon>Eukaryota</taxon>
        <taxon>Fungi</taxon>
        <taxon>Fungi incertae sedis</taxon>
        <taxon>Chytridiomycota</taxon>
        <taxon>Chytridiomycota incertae sedis</taxon>
        <taxon>Chytridiomycetes</taxon>
        <taxon>Rhizophydiales</taxon>
        <taxon>Rhizophydiales incertae sedis</taxon>
        <taxon>Batrachochytrium</taxon>
    </lineage>
</organism>
<dbReference type="Proteomes" id="UP001648503">
    <property type="component" value="Unassembled WGS sequence"/>
</dbReference>
<dbReference type="EMBL" id="JAFCIX010000037">
    <property type="protein sequence ID" value="KAH6600425.1"/>
    <property type="molecule type" value="Genomic_DNA"/>
</dbReference>
<comment type="caution">
    <text evidence="2">The sequence shown here is derived from an EMBL/GenBank/DDBJ whole genome shotgun (WGS) entry which is preliminary data.</text>
</comment>
<sequence length="594" mass="67379">MLADCPVEVWATIFSFLHPDSSLRIFPQICKQALRVSASPSVKALFFLTRYGRHLAFYYAYQTHRKALDIHVAGAMLQNGALLPRFVAQKVTSDFHTQANGGVSTPLFMFFVNHAYELYDDLVMFKENDHSSFERLVRAPISETNLSREKIRTLIHQFRFTPVAELCSKPIADSIYYLSRLDLTLVANLASNGFDLLSVSDSVMEKIMVHPYLNTRYLKRYLDSGFVISDLCIKRALAGGRAQTVAVLNTLVDEQKLQRLAWETVKDLFGPYLDRSTSLNIPWSSSTVHRLIHTFNVPDTIIAKALLSNPNSVCTLDTVHPEFPVTRCYLKARPYPVWEWVLSTYGPHHLFSVAAMDDALSRAVADQELHDLHQLFLDAGFVFRPRHIKILACRLLHRNMTGNSLKLLLYLQEQVLGRQQKSLFEDSKSDKNSIDGGKSNDSGSHHSHSDDVNCISNTEIVAFRKAISDEIVNNEEWGNRMRTLQLEGGPRGGAVRINHPPEDGLRFLEEARKILRELHALPVPVVAHPRREAPREKAYLSEIEPFIATGSDSQKPQESWINRMQDWWRSRTTNTTGGTKKALISPIQSQRSSI</sequence>
<reference evidence="2 3" key="1">
    <citation type="submission" date="2021-02" db="EMBL/GenBank/DDBJ databases">
        <title>Variation within the Batrachochytrium salamandrivorans European outbreak.</title>
        <authorList>
            <person name="Kelly M."/>
            <person name="Pasmans F."/>
            <person name="Shea T.P."/>
            <person name="Munoz J.F."/>
            <person name="Carranza S."/>
            <person name="Cuomo C.A."/>
            <person name="Martel A."/>
        </authorList>
    </citation>
    <scope>NUCLEOTIDE SEQUENCE [LARGE SCALE GENOMIC DNA]</scope>
    <source>
        <strain evidence="2 3">AMFP18/2</strain>
    </source>
</reference>
<feature type="region of interest" description="Disordered" evidence="1">
    <location>
        <begin position="426"/>
        <end position="451"/>
    </location>
</feature>
<keyword evidence="3" id="KW-1185">Reference proteome</keyword>
<protein>
    <recommendedName>
        <fullName evidence="4">F-box domain-containing protein</fullName>
    </recommendedName>
</protein>
<accession>A0ABQ8FLP1</accession>
<evidence type="ECO:0000313" key="3">
    <source>
        <dbReference type="Proteomes" id="UP001648503"/>
    </source>
</evidence>
<name>A0ABQ8FLP1_9FUNG</name>
<evidence type="ECO:0000256" key="1">
    <source>
        <dbReference type="SAM" id="MobiDB-lite"/>
    </source>
</evidence>
<gene>
    <name evidence="2" type="ORF">BASA50_002322</name>
</gene>
<evidence type="ECO:0000313" key="2">
    <source>
        <dbReference type="EMBL" id="KAH6600425.1"/>
    </source>
</evidence>
<proteinExistence type="predicted"/>